<dbReference type="GO" id="GO:0007165">
    <property type="term" value="P:signal transduction"/>
    <property type="evidence" value="ECO:0007669"/>
    <property type="project" value="TreeGrafter"/>
</dbReference>
<keyword evidence="9" id="KW-1185">Reference proteome</keyword>
<feature type="domain" description="Phosphatidic acid phosphatase type 2/haloperoxidase" evidence="7">
    <location>
        <begin position="131"/>
        <end position="211"/>
    </location>
</feature>
<name>A0A8C4QXK1_EPTBU</name>
<keyword evidence="4 6" id="KW-1133">Transmembrane helix</keyword>
<evidence type="ECO:0000256" key="6">
    <source>
        <dbReference type="SAM" id="Phobius"/>
    </source>
</evidence>
<organism evidence="8 9">
    <name type="scientific">Eptatretus burgeri</name>
    <name type="common">Inshore hagfish</name>
    <dbReference type="NCBI Taxonomy" id="7764"/>
    <lineage>
        <taxon>Eukaryota</taxon>
        <taxon>Metazoa</taxon>
        <taxon>Chordata</taxon>
        <taxon>Craniata</taxon>
        <taxon>Vertebrata</taxon>
        <taxon>Cyclostomata</taxon>
        <taxon>Myxini</taxon>
        <taxon>Myxiniformes</taxon>
        <taxon>Myxinidae</taxon>
        <taxon>Eptatretinae</taxon>
        <taxon>Eptatretus</taxon>
    </lineage>
</organism>
<sequence length="234" mass="25261">MAAGNYSYTAAADGDSEGCTESNGRALRTSPSRAGSVALLALDLLCFVLVSLPFLLVELNLIRPFKRGFYCDDESIRYPYLTDTISDGVLSAGGLLMAILLLGLGECFFFQPCPVCPPDGQLLVALYRNLGSYLFGAAATLSLTAVAKTTVGRLRPHFLDVCKPDPARLNCSVGYIIPDLCLGHPKDVNEARKSFFSGHASFSLYTMLFLIVKDHLLAVLKINLEDVSNVLSLI</sequence>
<feature type="transmembrane region" description="Helical" evidence="6">
    <location>
        <begin position="37"/>
        <end position="57"/>
    </location>
</feature>
<dbReference type="InterPro" id="IPR043216">
    <property type="entry name" value="PAP-like"/>
</dbReference>
<evidence type="ECO:0000256" key="3">
    <source>
        <dbReference type="ARBA" id="ARBA00022692"/>
    </source>
</evidence>
<evidence type="ECO:0000256" key="2">
    <source>
        <dbReference type="ARBA" id="ARBA00008816"/>
    </source>
</evidence>
<evidence type="ECO:0000256" key="5">
    <source>
        <dbReference type="ARBA" id="ARBA00023136"/>
    </source>
</evidence>
<comment type="similarity">
    <text evidence="2">Belongs to the PA-phosphatase related phosphoesterase family.</text>
</comment>
<dbReference type="Ensembl" id="ENSEBUT00000021634.1">
    <property type="protein sequence ID" value="ENSEBUP00000021059.1"/>
    <property type="gene ID" value="ENSEBUG00000013000.1"/>
</dbReference>
<comment type="subcellular location">
    <subcellularLocation>
        <location evidence="1">Membrane</location>
        <topology evidence="1">Multi-pass membrane protein</topology>
    </subcellularLocation>
</comment>
<evidence type="ECO:0000259" key="7">
    <source>
        <dbReference type="Pfam" id="PF01569"/>
    </source>
</evidence>
<dbReference type="SUPFAM" id="SSF48317">
    <property type="entry name" value="Acid phosphatase/Vanadium-dependent haloperoxidase"/>
    <property type="match status" value="1"/>
</dbReference>
<proteinExistence type="inferred from homology"/>
<dbReference type="GO" id="GO:0006644">
    <property type="term" value="P:phospholipid metabolic process"/>
    <property type="evidence" value="ECO:0007669"/>
    <property type="project" value="InterPro"/>
</dbReference>
<reference evidence="8" key="2">
    <citation type="submission" date="2025-09" db="UniProtKB">
        <authorList>
            <consortium name="Ensembl"/>
        </authorList>
    </citation>
    <scope>IDENTIFICATION</scope>
</reference>
<dbReference type="AlphaFoldDB" id="A0A8C4QXK1"/>
<dbReference type="PANTHER" id="PTHR10165:SF103">
    <property type="entry name" value="PHOSPHOLIPID PHOSPHATASE HOMOLOG 1.2 HOMOLOG"/>
    <property type="match status" value="1"/>
</dbReference>
<evidence type="ECO:0000256" key="4">
    <source>
        <dbReference type="ARBA" id="ARBA00022989"/>
    </source>
</evidence>
<accession>A0A8C4QXK1</accession>
<evidence type="ECO:0000313" key="8">
    <source>
        <dbReference type="Ensembl" id="ENSEBUP00000021059.1"/>
    </source>
</evidence>
<keyword evidence="5 6" id="KW-0472">Membrane</keyword>
<dbReference type="Gene3D" id="1.20.144.10">
    <property type="entry name" value="Phosphatidic acid phosphatase type 2/haloperoxidase"/>
    <property type="match status" value="1"/>
</dbReference>
<dbReference type="GO" id="GO:0005886">
    <property type="term" value="C:plasma membrane"/>
    <property type="evidence" value="ECO:0007669"/>
    <property type="project" value="TreeGrafter"/>
</dbReference>
<dbReference type="Proteomes" id="UP000694388">
    <property type="component" value="Unplaced"/>
</dbReference>
<dbReference type="GeneTree" id="ENSGT00940000156450"/>
<dbReference type="PANTHER" id="PTHR10165">
    <property type="entry name" value="LIPID PHOSPHATE PHOSPHATASE"/>
    <property type="match status" value="1"/>
</dbReference>
<dbReference type="Pfam" id="PF01569">
    <property type="entry name" value="PAP2"/>
    <property type="match status" value="1"/>
</dbReference>
<feature type="transmembrane region" description="Helical" evidence="6">
    <location>
        <begin position="130"/>
        <end position="147"/>
    </location>
</feature>
<evidence type="ECO:0000313" key="9">
    <source>
        <dbReference type="Proteomes" id="UP000694388"/>
    </source>
</evidence>
<keyword evidence="3 6" id="KW-0812">Transmembrane</keyword>
<dbReference type="GO" id="GO:0046839">
    <property type="term" value="P:phospholipid dephosphorylation"/>
    <property type="evidence" value="ECO:0007669"/>
    <property type="project" value="TreeGrafter"/>
</dbReference>
<dbReference type="InterPro" id="IPR036938">
    <property type="entry name" value="PAP2/HPO_sf"/>
</dbReference>
<reference evidence="8" key="1">
    <citation type="submission" date="2025-08" db="UniProtKB">
        <authorList>
            <consortium name="Ensembl"/>
        </authorList>
    </citation>
    <scope>IDENTIFICATION</scope>
</reference>
<dbReference type="GO" id="GO:0008195">
    <property type="term" value="F:phosphatidate phosphatase activity"/>
    <property type="evidence" value="ECO:0007669"/>
    <property type="project" value="TreeGrafter"/>
</dbReference>
<feature type="transmembrane region" description="Helical" evidence="6">
    <location>
        <begin position="89"/>
        <end position="110"/>
    </location>
</feature>
<evidence type="ECO:0000256" key="1">
    <source>
        <dbReference type="ARBA" id="ARBA00004141"/>
    </source>
</evidence>
<protein>
    <submittedName>
        <fullName evidence="8">Phospholipid phosphatase 3</fullName>
    </submittedName>
</protein>
<dbReference type="InterPro" id="IPR000326">
    <property type="entry name" value="PAP2/HPO"/>
</dbReference>